<accession>A0ABN2LQE8</accession>
<dbReference type="Gene3D" id="2.60.120.10">
    <property type="entry name" value="Jelly Rolls"/>
    <property type="match status" value="1"/>
</dbReference>
<organism evidence="1 2">
    <name type="scientific">Agromyces neolithicus</name>
    <dbReference type="NCBI Taxonomy" id="269420"/>
    <lineage>
        <taxon>Bacteria</taxon>
        <taxon>Bacillati</taxon>
        <taxon>Actinomycetota</taxon>
        <taxon>Actinomycetes</taxon>
        <taxon>Micrococcales</taxon>
        <taxon>Microbacteriaceae</taxon>
        <taxon>Agromyces</taxon>
    </lineage>
</organism>
<dbReference type="InterPro" id="IPR011051">
    <property type="entry name" value="RmlC_Cupin_sf"/>
</dbReference>
<keyword evidence="2" id="KW-1185">Reference proteome</keyword>
<evidence type="ECO:0000313" key="2">
    <source>
        <dbReference type="Proteomes" id="UP001500002"/>
    </source>
</evidence>
<dbReference type="EMBL" id="BAAANJ010000001">
    <property type="protein sequence ID" value="GAA1796764.1"/>
    <property type="molecule type" value="Genomic_DNA"/>
</dbReference>
<name>A0ABN2LQE8_9MICO</name>
<proteinExistence type="predicted"/>
<gene>
    <name evidence="1" type="ORF">GCM10009749_00230</name>
</gene>
<protein>
    <submittedName>
        <fullName evidence="1">Cupin domain-containing protein</fullName>
    </submittedName>
</protein>
<dbReference type="InterPro" id="IPR014710">
    <property type="entry name" value="RmlC-like_jellyroll"/>
</dbReference>
<evidence type="ECO:0000313" key="1">
    <source>
        <dbReference type="EMBL" id="GAA1796764.1"/>
    </source>
</evidence>
<reference evidence="1 2" key="1">
    <citation type="journal article" date="2019" name="Int. J. Syst. Evol. Microbiol.">
        <title>The Global Catalogue of Microorganisms (GCM) 10K type strain sequencing project: providing services to taxonomists for standard genome sequencing and annotation.</title>
        <authorList>
            <consortium name="The Broad Institute Genomics Platform"/>
            <consortium name="The Broad Institute Genome Sequencing Center for Infectious Disease"/>
            <person name="Wu L."/>
            <person name="Ma J."/>
        </authorList>
    </citation>
    <scope>NUCLEOTIDE SEQUENCE [LARGE SCALE GENOMIC DNA]</scope>
    <source>
        <strain evidence="1 2">JCM 14322</strain>
    </source>
</reference>
<dbReference type="Proteomes" id="UP001500002">
    <property type="component" value="Unassembled WGS sequence"/>
</dbReference>
<dbReference type="SUPFAM" id="SSF51182">
    <property type="entry name" value="RmlC-like cupins"/>
    <property type="match status" value="1"/>
</dbReference>
<comment type="caution">
    <text evidence="1">The sequence shown here is derived from an EMBL/GenBank/DDBJ whole genome shotgun (WGS) entry which is preliminary data.</text>
</comment>
<sequence>MAMHARSTITSDDSRLRITRWEFAKDGARTGPHTHEFDYIVVPITGGRLSVEREAETPIELVQVAGVSYLGQAGTSHDVVNLSRGLVVFVEVELKSAGEGVRDSSAVS</sequence>